<dbReference type="GO" id="GO:0043200">
    <property type="term" value="P:response to amino acid"/>
    <property type="evidence" value="ECO:0007669"/>
    <property type="project" value="TreeGrafter"/>
</dbReference>
<dbReference type="Pfam" id="PF01037">
    <property type="entry name" value="AsnC_trans_reg"/>
    <property type="match status" value="2"/>
</dbReference>
<keyword evidence="3" id="KW-0804">Transcription</keyword>
<dbReference type="InterPro" id="IPR036388">
    <property type="entry name" value="WH-like_DNA-bd_sf"/>
</dbReference>
<evidence type="ECO:0000256" key="1">
    <source>
        <dbReference type="ARBA" id="ARBA00023015"/>
    </source>
</evidence>
<dbReference type="Pfam" id="PF13404">
    <property type="entry name" value="HTH_AsnC-type"/>
    <property type="match status" value="1"/>
</dbReference>
<dbReference type="SUPFAM" id="SSF46785">
    <property type="entry name" value="Winged helix' DNA-binding domain"/>
    <property type="match status" value="2"/>
</dbReference>
<accession>A0A6S7AG09</accession>
<dbReference type="SMART" id="SM00344">
    <property type="entry name" value="HTH_ASNC"/>
    <property type="match status" value="2"/>
</dbReference>
<dbReference type="GO" id="GO:0006355">
    <property type="term" value="P:regulation of DNA-templated transcription"/>
    <property type="evidence" value="ECO:0007669"/>
    <property type="project" value="InterPro"/>
</dbReference>
<feature type="domain" description="HTH asnC-type" evidence="6">
    <location>
        <begin position="16"/>
        <end position="56"/>
    </location>
</feature>
<dbReference type="Pfam" id="PF09339">
    <property type="entry name" value="HTH_IclR"/>
    <property type="match status" value="1"/>
</dbReference>
<feature type="domain" description="Transcription regulator AsnC/Lrp ligand binding" evidence="4">
    <location>
        <begin position="251"/>
        <end position="321"/>
    </location>
</feature>
<keyword evidence="1" id="KW-0805">Transcription regulation</keyword>
<dbReference type="PANTHER" id="PTHR30154">
    <property type="entry name" value="LEUCINE-RESPONSIVE REGULATORY PROTEIN"/>
    <property type="match status" value="1"/>
</dbReference>
<evidence type="ECO:0000259" key="5">
    <source>
        <dbReference type="Pfam" id="PF09339"/>
    </source>
</evidence>
<evidence type="ECO:0000313" key="7">
    <source>
        <dbReference type="EMBL" id="CAB3688380.1"/>
    </source>
</evidence>
<dbReference type="InterPro" id="IPR036390">
    <property type="entry name" value="WH_DNA-bd_sf"/>
</dbReference>
<dbReference type="InterPro" id="IPR011008">
    <property type="entry name" value="Dimeric_a/b-barrel"/>
</dbReference>
<name>A0A6S7AG09_9BURK</name>
<gene>
    <name evidence="7" type="ORF">LMG3431_04733</name>
</gene>
<dbReference type="Proteomes" id="UP000494108">
    <property type="component" value="Unassembled WGS sequence"/>
</dbReference>
<evidence type="ECO:0000256" key="3">
    <source>
        <dbReference type="ARBA" id="ARBA00023163"/>
    </source>
</evidence>
<dbReference type="SUPFAM" id="SSF54909">
    <property type="entry name" value="Dimeric alpha+beta barrel"/>
    <property type="match status" value="2"/>
</dbReference>
<evidence type="ECO:0000259" key="4">
    <source>
        <dbReference type="Pfam" id="PF01037"/>
    </source>
</evidence>
<reference evidence="7 8" key="1">
    <citation type="submission" date="2020-04" db="EMBL/GenBank/DDBJ databases">
        <authorList>
            <person name="De Canck E."/>
        </authorList>
    </citation>
    <scope>NUCLEOTIDE SEQUENCE [LARGE SCALE GENOMIC DNA]</scope>
    <source>
        <strain evidence="7 8">LMG 3431</strain>
    </source>
</reference>
<dbReference type="AlphaFoldDB" id="A0A6S7AG09"/>
<dbReference type="PANTHER" id="PTHR30154:SF34">
    <property type="entry name" value="TRANSCRIPTIONAL REGULATOR AZLB"/>
    <property type="match status" value="1"/>
</dbReference>
<dbReference type="GO" id="GO:0005829">
    <property type="term" value="C:cytosol"/>
    <property type="evidence" value="ECO:0007669"/>
    <property type="project" value="TreeGrafter"/>
</dbReference>
<evidence type="ECO:0000259" key="6">
    <source>
        <dbReference type="Pfam" id="PF13404"/>
    </source>
</evidence>
<keyword evidence="2" id="KW-0238">DNA-binding</keyword>
<dbReference type="RefSeq" id="WP_175177023.1">
    <property type="nucleotide sequence ID" value="NZ_CADIJX010000007.1"/>
</dbReference>
<dbReference type="EMBL" id="CADIJX010000007">
    <property type="protein sequence ID" value="CAB3688380.1"/>
    <property type="molecule type" value="Genomic_DNA"/>
</dbReference>
<evidence type="ECO:0000256" key="2">
    <source>
        <dbReference type="ARBA" id="ARBA00023125"/>
    </source>
</evidence>
<evidence type="ECO:0000313" key="8">
    <source>
        <dbReference type="Proteomes" id="UP000494108"/>
    </source>
</evidence>
<dbReference type="Gene3D" id="3.30.70.920">
    <property type="match status" value="2"/>
</dbReference>
<dbReference type="Gene3D" id="1.10.10.10">
    <property type="entry name" value="Winged helix-like DNA-binding domain superfamily/Winged helix DNA-binding domain"/>
    <property type="match status" value="2"/>
</dbReference>
<proteinExistence type="predicted"/>
<sequence length="340" mass="36840">MDMVTSSKGKPLMPALDDTDLACLIALQADPRASWRELGTATGIAERTVARRIRRLMDADALRVIAEADPLAMGQGVVLHAWVRCRSGRVPDVAEQLARLDISQLVVTLAGTADLMAELTLADAADMPDVVTRVLPSIDGVEHVEARLVLRPFRRAGQWRIQAQPDAVAEAPAASQPTHGQPPLALTEPEQRMVAHLMRDGRASLAELAEQASISEPTAQRLLQHLVERRALSFRVEVEPALVGFPVEAVISVQVRPQAVDALAAHLALDPNTRCLFGTSGASQLFWHVLCRDSLHLWDVVTRRLGELDGVLNSEVGVVMRAHKRCGIVRAGTRLGADAD</sequence>
<dbReference type="InterPro" id="IPR019888">
    <property type="entry name" value="Tscrpt_reg_AsnC-like"/>
</dbReference>
<evidence type="ECO:0008006" key="9">
    <source>
        <dbReference type="Google" id="ProtNLM"/>
    </source>
</evidence>
<feature type="domain" description="HTH iclR-type" evidence="5">
    <location>
        <begin position="197"/>
        <end position="232"/>
    </location>
</feature>
<dbReference type="GO" id="GO:0043565">
    <property type="term" value="F:sequence-specific DNA binding"/>
    <property type="evidence" value="ECO:0007669"/>
    <property type="project" value="InterPro"/>
</dbReference>
<dbReference type="PRINTS" id="PR00033">
    <property type="entry name" value="HTHASNC"/>
</dbReference>
<dbReference type="InterPro" id="IPR019887">
    <property type="entry name" value="Tscrpt_reg_AsnC/Lrp_C"/>
</dbReference>
<dbReference type="InterPro" id="IPR000485">
    <property type="entry name" value="AsnC-type_HTH_dom"/>
</dbReference>
<feature type="domain" description="Transcription regulator AsnC/Lrp ligand binding" evidence="4">
    <location>
        <begin position="82"/>
        <end position="151"/>
    </location>
</feature>
<organism evidence="7 8">
    <name type="scientific">Achromobacter pestifer</name>
    <dbReference type="NCBI Taxonomy" id="1353889"/>
    <lineage>
        <taxon>Bacteria</taxon>
        <taxon>Pseudomonadati</taxon>
        <taxon>Pseudomonadota</taxon>
        <taxon>Betaproteobacteria</taxon>
        <taxon>Burkholderiales</taxon>
        <taxon>Alcaligenaceae</taxon>
        <taxon>Achromobacter</taxon>
    </lineage>
</organism>
<keyword evidence="8" id="KW-1185">Reference proteome</keyword>
<dbReference type="InterPro" id="IPR005471">
    <property type="entry name" value="Tscrpt_reg_IclR_N"/>
</dbReference>
<protein>
    <recommendedName>
        <fullName evidence="9">Lrp/AsnC family transcriptional regulator</fullName>
    </recommendedName>
</protein>